<dbReference type="AlphaFoldDB" id="A0A1G5VHR9"/>
<name>A0A1G5VHR9_9FIRM</name>
<dbReference type="GeneID" id="87755672"/>
<accession>A0A1G5VHR9</accession>
<sequence>MKRNLDLIRNMLLLIEANDKPSGMDSSAFTGLNPDSDIIDYHLYLLADSGYIDYLEVNTIGHFYPQIIVNWMTNAGCDYLDAVRSASIWETTKDKLSAVGGQASLDIVKAVAEHLALSVLGI</sequence>
<dbReference type="Pfam" id="PF10711">
    <property type="entry name" value="DUF2513"/>
    <property type="match status" value="1"/>
</dbReference>
<evidence type="ECO:0008006" key="3">
    <source>
        <dbReference type="Google" id="ProtNLM"/>
    </source>
</evidence>
<dbReference type="RefSeq" id="WP_091363784.1">
    <property type="nucleotide sequence ID" value="NZ_FMXA01000007.1"/>
</dbReference>
<protein>
    <recommendedName>
        <fullName evidence="3">DUF2513 domain-containing protein</fullName>
    </recommendedName>
</protein>
<dbReference type="OrthoDB" id="6960201at2"/>
<reference evidence="1 2" key="1">
    <citation type="submission" date="2016-10" db="EMBL/GenBank/DDBJ databases">
        <authorList>
            <person name="de Groot N.N."/>
        </authorList>
    </citation>
    <scope>NUCLEOTIDE SEQUENCE [LARGE SCALE GENOMIC DNA]</scope>
    <source>
        <strain evidence="1 2">DSM 15230</strain>
    </source>
</reference>
<evidence type="ECO:0000313" key="1">
    <source>
        <dbReference type="EMBL" id="SDA45304.1"/>
    </source>
</evidence>
<evidence type="ECO:0000313" key="2">
    <source>
        <dbReference type="Proteomes" id="UP000199689"/>
    </source>
</evidence>
<gene>
    <name evidence="1" type="ORF">SAMN02910343_00636</name>
</gene>
<proteinExistence type="predicted"/>
<dbReference type="STRING" id="209880.SAMN02910343_00636"/>
<organism evidence="1 2">
    <name type="scientific">Allisonella histaminiformans</name>
    <dbReference type="NCBI Taxonomy" id="209880"/>
    <lineage>
        <taxon>Bacteria</taxon>
        <taxon>Bacillati</taxon>
        <taxon>Bacillota</taxon>
        <taxon>Negativicutes</taxon>
        <taxon>Veillonellales</taxon>
        <taxon>Veillonellaceae</taxon>
        <taxon>Allisonella</taxon>
    </lineage>
</organism>
<dbReference type="Proteomes" id="UP000199689">
    <property type="component" value="Unassembled WGS sequence"/>
</dbReference>
<dbReference type="InterPro" id="IPR019650">
    <property type="entry name" value="DUF2513"/>
</dbReference>
<dbReference type="EMBL" id="FMXA01000007">
    <property type="protein sequence ID" value="SDA45304.1"/>
    <property type="molecule type" value="Genomic_DNA"/>
</dbReference>
<keyword evidence="2" id="KW-1185">Reference proteome</keyword>